<dbReference type="FunFam" id="3.40.50.300:FF:000808">
    <property type="entry name" value="Small GTP-binding protein, putative"/>
    <property type="match status" value="1"/>
</dbReference>
<dbReference type="OrthoDB" id="9989112at2759"/>
<dbReference type="InterPro" id="IPR050209">
    <property type="entry name" value="Rab_GTPases_membrane_traffic"/>
</dbReference>
<dbReference type="PROSITE" id="PS51421">
    <property type="entry name" value="RAS"/>
    <property type="match status" value="1"/>
</dbReference>
<dbReference type="Proteomes" id="UP000019763">
    <property type="component" value="Unassembled WGS sequence"/>
</dbReference>
<evidence type="ECO:0000256" key="1">
    <source>
        <dbReference type="ARBA" id="ARBA00006270"/>
    </source>
</evidence>
<dbReference type="PROSITE" id="PS51420">
    <property type="entry name" value="RHO"/>
    <property type="match status" value="1"/>
</dbReference>
<comment type="similarity">
    <text evidence="1">Belongs to the small GTPase superfamily. Rab family.</text>
</comment>
<evidence type="ECO:0000313" key="3">
    <source>
        <dbReference type="EMBL" id="EZG46954.1"/>
    </source>
</evidence>
<keyword evidence="4" id="KW-1185">Reference proteome</keyword>
<dbReference type="Gene3D" id="3.40.50.300">
    <property type="entry name" value="P-loop containing nucleotide triphosphate hydrolases"/>
    <property type="match status" value="1"/>
</dbReference>
<dbReference type="CDD" id="cd00154">
    <property type="entry name" value="Rab"/>
    <property type="match status" value="1"/>
</dbReference>
<dbReference type="PANTHER" id="PTHR47979">
    <property type="entry name" value="DRAB11-RELATED"/>
    <property type="match status" value="1"/>
</dbReference>
<dbReference type="VEuPathDB" id="CryptoDB:GNI_132610"/>
<protein>
    <submittedName>
        <fullName evidence="3">Small GTPase family Rab subfamily protein</fullName>
    </submittedName>
</protein>
<dbReference type="GO" id="GO:0003924">
    <property type="term" value="F:GTPase activity"/>
    <property type="evidence" value="ECO:0007669"/>
    <property type="project" value="InterPro"/>
</dbReference>
<feature type="region of interest" description="Disordered" evidence="2">
    <location>
        <begin position="181"/>
        <end position="201"/>
    </location>
</feature>
<dbReference type="NCBIfam" id="TIGR00231">
    <property type="entry name" value="small_GTP"/>
    <property type="match status" value="1"/>
</dbReference>
<dbReference type="SUPFAM" id="SSF52540">
    <property type="entry name" value="P-loop containing nucleoside triphosphate hydrolases"/>
    <property type="match status" value="1"/>
</dbReference>
<dbReference type="InterPro" id="IPR001806">
    <property type="entry name" value="Small_GTPase"/>
</dbReference>
<organism evidence="3 4">
    <name type="scientific">Gregarina niphandrodes</name>
    <name type="common">Septate eugregarine</name>
    <dbReference type="NCBI Taxonomy" id="110365"/>
    <lineage>
        <taxon>Eukaryota</taxon>
        <taxon>Sar</taxon>
        <taxon>Alveolata</taxon>
        <taxon>Apicomplexa</taxon>
        <taxon>Conoidasida</taxon>
        <taxon>Gregarinasina</taxon>
        <taxon>Eugregarinorida</taxon>
        <taxon>Gregarinidae</taxon>
        <taxon>Gregarina</taxon>
    </lineage>
</organism>
<gene>
    <name evidence="3" type="ORF">GNI_132610</name>
</gene>
<evidence type="ECO:0000313" key="4">
    <source>
        <dbReference type="Proteomes" id="UP000019763"/>
    </source>
</evidence>
<dbReference type="eggNOG" id="KOG0087">
    <property type="taxonomic scope" value="Eukaryota"/>
</dbReference>
<dbReference type="PROSITE" id="PS51419">
    <property type="entry name" value="RAB"/>
    <property type="match status" value="1"/>
</dbReference>
<comment type="caution">
    <text evidence="3">The sequence shown here is derived from an EMBL/GenBank/DDBJ whole genome shotgun (WGS) entry which is preliminary data.</text>
</comment>
<dbReference type="SMART" id="SM00174">
    <property type="entry name" value="RHO"/>
    <property type="match status" value="1"/>
</dbReference>
<evidence type="ECO:0000256" key="2">
    <source>
        <dbReference type="SAM" id="MobiDB-lite"/>
    </source>
</evidence>
<dbReference type="SMART" id="SM00173">
    <property type="entry name" value="RAS"/>
    <property type="match status" value="1"/>
</dbReference>
<dbReference type="SMART" id="SM00176">
    <property type="entry name" value="RAN"/>
    <property type="match status" value="1"/>
</dbReference>
<reference evidence="3" key="1">
    <citation type="submission" date="2013-12" db="EMBL/GenBank/DDBJ databases">
        <authorList>
            <person name="Omoto C.K."/>
            <person name="Sibley D."/>
            <person name="Venepally P."/>
            <person name="Hadjithomas M."/>
            <person name="Karamycheva S."/>
            <person name="Brunk B."/>
            <person name="Roos D."/>
            <person name="Caler E."/>
            <person name="Lorenzi H."/>
        </authorList>
    </citation>
    <scope>NUCLEOTIDE SEQUENCE</scope>
</reference>
<dbReference type="Pfam" id="PF00071">
    <property type="entry name" value="Ras"/>
    <property type="match status" value="1"/>
</dbReference>
<sequence length="235" mass="25485">MAGEEGQSFKVILLGDATVGKTHLVSRYTRGTLPQQPKATIGVEFVTKQVAVAPDVSVRAQIWDTAGQERYKSITQTHYRRAFGALLVYDVTNKASFVNTSKWADDLKQSAEPDVVIVLVGNKADLVENDPSLRAVDTQTAQAFAQKNGFLFFETSAVTGRQVNDCFIALMKQIHQNATAATTQDHGGSGPGVNWGGANRSDRDFIDKYNRELKGGLKLGANDQKKNSGCCGDDD</sequence>
<dbReference type="RefSeq" id="XP_011132229.1">
    <property type="nucleotide sequence ID" value="XM_011133927.1"/>
</dbReference>
<dbReference type="AlphaFoldDB" id="A0A023B1X9"/>
<dbReference type="SMART" id="SM00175">
    <property type="entry name" value="RAB"/>
    <property type="match status" value="1"/>
</dbReference>
<dbReference type="InterPro" id="IPR027417">
    <property type="entry name" value="P-loop_NTPase"/>
</dbReference>
<dbReference type="InterPro" id="IPR005225">
    <property type="entry name" value="Small_GTP-bd"/>
</dbReference>
<dbReference type="GO" id="GO:0005525">
    <property type="term" value="F:GTP binding"/>
    <property type="evidence" value="ECO:0007669"/>
    <property type="project" value="InterPro"/>
</dbReference>
<proteinExistence type="inferred from homology"/>
<dbReference type="PRINTS" id="PR00449">
    <property type="entry name" value="RASTRNSFRMNG"/>
</dbReference>
<name>A0A023B1X9_GRENI</name>
<accession>A0A023B1X9</accession>
<dbReference type="OMA" id="RVRAQIW"/>
<dbReference type="GeneID" id="22914651"/>
<dbReference type="EMBL" id="AFNH02000988">
    <property type="protein sequence ID" value="EZG46954.1"/>
    <property type="molecule type" value="Genomic_DNA"/>
</dbReference>